<protein>
    <recommendedName>
        <fullName evidence="2">Peroxisomal biogenesis factor 3</fullName>
    </recommendedName>
    <alternativeName>
        <fullName evidence="5">Peroxisomal assembly protein PEX3</fullName>
    </alternativeName>
</protein>
<dbReference type="OMA" id="FTRTVCA"/>
<gene>
    <name evidence="7" type="primary">CSON007415</name>
</gene>
<dbReference type="InterPro" id="IPR006966">
    <property type="entry name" value="Peroxin-3"/>
</dbReference>
<keyword evidence="3" id="KW-0962">Peroxisome biogenesis</keyword>
<reference evidence="6" key="1">
    <citation type="submission" date="2018-04" db="EMBL/GenBank/DDBJ databases">
        <authorList>
            <person name="Go L.Y."/>
            <person name="Mitchell J.A."/>
        </authorList>
    </citation>
    <scope>NUCLEOTIDE SEQUENCE</scope>
    <source>
        <tissue evidence="6">Whole organism</tissue>
    </source>
</reference>
<dbReference type="Pfam" id="PF04882">
    <property type="entry name" value="Peroxin-3"/>
    <property type="match status" value="2"/>
</dbReference>
<evidence type="ECO:0000256" key="1">
    <source>
        <dbReference type="ARBA" id="ARBA00011494"/>
    </source>
</evidence>
<evidence type="ECO:0000313" key="7">
    <source>
        <dbReference type="EMBL" id="SSX18074.1"/>
    </source>
</evidence>
<dbReference type="GO" id="GO:0005778">
    <property type="term" value="C:peroxisomal membrane"/>
    <property type="evidence" value="ECO:0007669"/>
    <property type="project" value="InterPro"/>
</dbReference>
<accession>A0A336LIW5</accession>
<dbReference type="GO" id="GO:0045046">
    <property type="term" value="P:protein import into peroxisome membrane"/>
    <property type="evidence" value="ECO:0007669"/>
    <property type="project" value="TreeGrafter"/>
</dbReference>
<evidence type="ECO:0000256" key="2">
    <source>
        <dbReference type="ARBA" id="ARBA00014294"/>
    </source>
</evidence>
<proteinExistence type="predicted"/>
<dbReference type="AlphaFoldDB" id="A0A336LIW5"/>
<evidence type="ECO:0000256" key="5">
    <source>
        <dbReference type="ARBA" id="ARBA00029630"/>
    </source>
</evidence>
<dbReference type="PANTHER" id="PTHR28080:SF1">
    <property type="entry name" value="PEROXISOMAL BIOGENESIS FACTOR 3"/>
    <property type="match status" value="1"/>
</dbReference>
<organism evidence="7">
    <name type="scientific">Culicoides sonorensis</name>
    <name type="common">Biting midge</name>
    <dbReference type="NCBI Taxonomy" id="179676"/>
    <lineage>
        <taxon>Eukaryota</taxon>
        <taxon>Metazoa</taxon>
        <taxon>Ecdysozoa</taxon>
        <taxon>Arthropoda</taxon>
        <taxon>Hexapoda</taxon>
        <taxon>Insecta</taxon>
        <taxon>Pterygota</taxon>
        <taxon>Neoptera</taxon>
        <taxon>Endopterygota</taxon>
        <taxon>Diptera</taxon>
        <taxon>Nematocera</taxon>
        <taxon>Chironomoidea</taxon>
        <taxon>Ceratopogonidae</taxon>
        <taxon>Ceratopogoninae</taxon>
        <taxon>Culicoides</taxon>
        <taxon>Monoculicoides</taxon>
    </lineage>
</organism>
<comment type="function">
    <text evidence="4">Involved in peroxisome biosynthesis and integrity. Assembles membrane vesicles before the matrix proteins are translocated. As a docking factor for PEX19, is necessary for the import of peroxisomal membrane proteins in the peroxisomes.</text>
</comment>
<dbReference type="EMBL" id="UFQS01000027">
    <property type="protein sequence ID" value="SSW97688.1"/>
    <property type="molecule type" value="Genomic_DNA"/>
</dbReference>
<evidence type="ECO:0000256" key="3">
    <source>
        <dbReference type="ARBA" id="ARBA00022593"/>
    </source>
</evidence>
<dbReference type="VEuPathDB" id="VectorBase:CSON007415"/>
<evidence type="ECO:0000313" key="6">
    <source>
        <dbReference type="EMBL" id="SSW97688.1"/>
    </source>
</evidence>
<comment type="subunit">
    <text evidence="1">Interacts with PEX19.</text>
</comment>
<reference evidence="7" key="2">
    <citation type="submission" date="2018-07" db="EMBL/GenBank/DDBJ databases">
        <authorList>
            <person name="Quirk P.G."/>
            <person name="Krulwich T.A."/>
        </authorList>
    </citation>
    <scope>NUCLEOTIDE SEQUENCE</scope>
</reference>
<dbReference type="PANTHER" id="PTHR28080">
    <property type="entry name" value="PEROXISOMAL BIOGENESIS FACTOR 3"/>
    <property type="match status" value="1"/>
</dbReference>
<name>A0A336LIW5_CULSO</name>
<dbReference type="GO" id="GO:0030674">
    <property type="term" value="F:protein-macromolecule adaptor activity"/>
    <property type="evidence" value="ECO:0007669"/>
    <property type="project" value="TreeGrafter"/>
</dbReference>
<evidence type="ECO:0000256" key="4">
    <source>
        <dbReference type="ARBA" id="ARBA00025338"/>
    </source>
</evidence>
<sequence length="365" mass="42023">MFSKFRNFISRHKRKFIFTGVVFAAGGVALHYARKKLLEFQESQAKEFMEKTRRIQHFESTERTCNQAIHNLYSSVLEAVAKLYNTKIILQELRERAKELTTTQKIDLWDQLLTKSFTRIVTLVYSLTLLVISLRVQVNILAGYIYKEIDKVEKNCSQDIQNNYLSFIQHFIKDGIRDLALIIRNNTERVLRKYDLKQQLTLAELEQIFWSIQMAVNYEIEHSEEKNLAKILLPPEDPQGNEFLQKMLSEAVDMLETDEVFSIVTHHVGLGFSAITDEVANFFSSTTTKTLNNNVEILNEAKDSSVSLLNISQVKVALAKLIPIIDGLVPQTVNEKPFTTNVLNFLINSDKIKMLGANTYEVFCQ</sequence>
<dbReference type="EMBL" id="UFQT01000027">
    <property type="protein sequence ID" value="SSX18074.1"/>
    <property type="molecule type" value="Genomic_DNA"/>
</dbReference>